<evidence type="ECO:0000259" key="2">
    <source>
        <dbReference type="SMART" id="SM00062"/>
    </source>
</evidence>
<gene>
    <name evidence="3" type="ORF">DESAM_21577</name>
</gene>
<dbReference type="EMBL" id="FO203522">
    <property type="protein sequence ID" value="CCO23854.1"/>
    <property type="molecule type" value="Genomic_DNA"/>
</dbReference>
<feature type="chain" id="PRO_5003947773" evidence="1">
    <location>
        <begin position="24"/>
        <end position="252"/>
    </location>
</feature>
<keyword evidence="1" id="KW-0732">Signal</keyword>
<feature type="signal peptide" evidence="1">
    <location>
        <begin position="1"/>
        <end position="23"/>
    </location>
</feature>
<dbReference type="PANTHER" id="PTHR38834">
    <property type="entry name" value="PERIPLASMIC SUBSTRATE BINDING PROTEIN FAMILY 3"/>
    <property type="match status" value="1"/>
</dbReference>
<accession>L0RAS6</accession>
<dbReference type="Pfam" id="PF00497">
    <property type="entry name" value="SBP_bac_3"/>
    <property type="match status" value="1"/>
</dbReference>
<name>L0RAS6_9BACT</name>
<dbReference type="KEGG" id="dhy:DESAM_21577"/>
<evidence type="ECO:0000313" key="3">
    <source>
        <dbReference type="EMBL" id="CCO23854.1"/>
    </source>
</evidence>
<dbReference type="InterPro" id="IPR001638">
    <property type="entry name" value="Solute-binding_3/MltF_N"/>
</dbReference>
<dbReference type="Proteomes" id="UP000010808">
    <property type="component" value="Chromosome"/>
</dbReference>
<dbReference type="Gene3D" id="3.40.190.10">
    <property type="entry name" value="Periplasmic binding protein-like II"/>
    <property type="match status" value="2"/>
</dbReference>
<proteinExistence type="predicted"/>
<protein>
    <submittedName>
        <fullName evidence="3">Extracellular solute-binding protein family 3</fullName>
    </submittedName>
</protein>
<dbReference type="HOGENOM" id="CLU_064076_6_0_7"/>
<dbReference type="STRING" id="1121451.DESAM_21577"/>
<dbReference type="RefSeq" id="WP_015336457.1">
    <property type="nucleotide sequence ID" value="NC_020055.1"/>
</dbReference>
<organism evidence="3 4">
    <name type="scientific">Maridesulfovibrio hydrothermalis AM13 = DSM 14728</name>
    <dbReference type="NCBI Taxonomy" id="1121451"/>
    <lineage>
        <taxon>Bacteria</taxon>
        <taxon>Pseudomonadati</taxon>
        <taxon>Thermodesulfobacteriota</taxon>
        <taxon>Desulfovibrionia</taxon>
        <taxon>Desulfovibrionales</taxon>
        <taxon>Desulfovibrionaceae</taxon>
        <taxon>Maridesulfovibrio</taxon>
    </lineage>
</organism>
<evidence type="ECO:0000313" key="4">
    <source>
        <dbReference type="Proteomes" id="UP000010808"/>
    </source>
</evidence>
<reference evidence="3 4" key="1">
    <citation type="submission" date="2012-10" db="EMBL/GenBank/DDBJ databases">
        <authorList>
            <person name="Genoscope - CEA"/>
        </authorList>
    </citation>
    <scope>NUCLEOTIDE SEQUENCE [LARGE SCALE GENOMIC DNA]</scope>
    <source>
        <strain evidence="4">AM13 / DSM 14728</strain>
    </source>
</reference>
<dbReference type="eggNOG" id="COG0834">
    <property type="taxonomic scope" value="Bacteria"/>
</dbReference>
<dbReference type="PATRIC" id="fig|1121451.3.peg.1815"/>
<sequence>MNILFSALATLLLVCTLHSPAFAKMKITFATQDFFPFSYKEGEKIQGPGADIIRTVCKQIGAECKIEMLPWRRSQAMLSIGQAQALFMVGKNKKREEFLAFSPAIINTEYGFFECTDAPLNYQSPQSLKGKTIGVYGPSNTSHQLNKIARSISGNITVSITPDDLTQFKKLSRLRVDAVYSNRDVGLATITMLKINNIRYTGTNKKLNYYIAFSKKYTPAVFIRKFNSQIEKMKKSGELKKILDKYGMKMAL</sequence>
<dbReference type="SUPFAM" id="SSF53850">
    <property type="entry name" value="Periplasmic binding protein-like II"/>
    <property type="match status" value="1"/>
</dbReference>
<dbReference type="PANTHER" id="PTHR38834:SF3">
    <property type="entry name" value="SOLUTE-BINDING PROTEIN FAMILY 3_N-TERMINAL DOMAIN-CONTAINING PROTEIN"/>
    <property type="match status" value="1"/>
</dbReference>
<keyword evidence="4" id="KW-1185">Reference proteome</keyword>
<evidence type="ECO:0000256" key="1">
    <source>
        <dbReference type="SAM" id="SignalP"/>
    </source>
</evidence>
<feature type="domain" description="Solute-binding protein family 3/N-terminal" evidence="2">
    <location>
        <begin position="26"/>
        <end position="249"/>
    </location>
</feature>
<dbReference type="AlphaFoldDB" id="L0RAS6"/>
<dbReference type="SMART" id="SM00062">
    <property type="entry name" value="PBPb"/>
    <property type="match status" value="1"/>
</dbReference>